<dbReference type="PANTHER" id="PTHR40446">
    <property type="entry name" value="N-ACETYLGLUCOSAMINE-1-PHOSPHODIESTER ALPHA-N-ACETYLGLUCOSAMINIDASE"/>
    <property type="match status" value="1"/>
</dbReference>
<dbReference type="SUPFAM" id="SSF55383">
    <property type="entry name" value="Copper amine oxidase, domain N"/>
    <property type="match status" value="1"/>
</dbReference>
<feature type="domain" description="Phosphodiester glycosidase" evidence="3">
    <location>
        <begin position="256"/>
        <end position="442"/>
    </location>
</feature>
<sequence>MGELLGMNSSCSSDQASTGKERNNKGHSAPKWIAASLAGVLWIMPVIGGELPLLEQGNASIAVAASSFTAAKVSEEIITSGATKLKYKYTVTRSGSKASGLADVIRVDLNNPYVSIDVMTGKNGKLTTRQSTGGMARETGAVAAVNGDYFNTGGEGAPIGGEVSGGTLVSTPSQLNGLYAFALTTDNKPVIDDFAFTGTITAADGAQFALSGVNKGAYSPEGGTSTYSHANAAYIYTDAWTAQDRPKNSSTSPTEVLVENGIITQISDKNTALPMAVPTGAYILRTHGTAAKFVADHLAIGQPLTATYSLQSKATGETIDPASLKMLIGGHTILVDKGKATAFSRSVSSIGGYRARTALGYSEDGRYVYIIAAEKNDASSGMSLSELQSFMTTIGVYKGLNLDGGGSTTMVDRPLAETETTLTFDTEYGTEQRSVVNGLGVYTNAPQGELKGIKISGSSVLLIGQTAAFTLKGYDTYYNPVNVASANPSWKSSSGSVSVNGGEATAVKPGTATLTAASGSVSASTTVTVLGSDDLSSLKAGTASAPLKEGTVIAVPVTAVTNSGASISVPSSALKWEFVGFQGSVQDGKLTVNTVNPGVTTGYAIARYDGFSTVMVLTKAAAIPWEDFENVTYPIAFTTNASGVQGSAAITDGSDNHAGSKVLSLGYDMTAGTGKMYAYAQLNGTTGKPVPAAATSMTLDVMGDKSLNWLRAEFTDNGGATVYVDLAKTIDWTGWKTLNIDLSGSNMKFPATLKRLYVVNVEEGQDERAKTGTVAFDNIAFTMPSLSSEAGLPSGTAVMVIGQKTLTVNGTKKAIDSAPLVKNGTTYVPIRYVLDAFGGSASWDPATRKIMVLRGSKALDLTVNKKEFILNGKRQSAEVAPILLQGRTLVPLRLVSEQLGLTVKWEQKTKTVLIES</sequence>
<dbReference type="Gene3D" id="3.30.457.10">
    <property type="entry name" value="Copper amine oxidase-like, N-terminal domain"/>
    <property type="match status" value="1"/>
</dbReference>
<dbReference type="PANTHER" id="PTHR40446:SF2">
    <property type="entry name" value="N-ACETYLGLUCOSAMINE-1-PHOSPHODIESTER ALPHA-N-ACETYLGLUCOSAMINIDASE"/>
    <property type="match status" value="1"/>
</dbReference>
<reference evidence="4 5" key="1">
    <citation type="submission" date="2015-03" db="EMBL/GenBank/DDBJ databases">
        <authorList>
            <person name="Abdul Halim M."/>
        </authorList>
    </citation>
    <scope>NUCLEOTIDE SEQUENCE [LARGE SCALE GENOMIC DNA]</scope>
    <source>
        <strain evidence="4 5">ATCC 35681</strain>
    </source>
</reference>
<dbReference type="Pfam" id="PF09992">
    <property type="entry name" value="NAGPA"/>
    <property type="match status" value="1"/>
</dbReference>
<reference evidence="4 5" key="2">
    <citation type="journal article" date="2016" name="Genome Announc.">
        <title>Genome Sequence of a Gram-Positive Diazotroph, Paenibacillus durus Type Strain ATCC 35681.</title>
        <authorList>
            <person name="Halim M.A."/>
            <person name="Rahman A.Y."/>
            <person name="Sim K.S."/>
            <person name="Yam H.C."/>
            <person name="Rahim A.A."/>
            <person name="Ghazali A.H."/>
            <person name="Najimudin N."/>
        </authorList>
    </citation>
    <scope>NUCLEOTIDE SEQUENCE [LARGE SCALE GENOMIC DNA]</scope>
    <source>
        <strain evidence="4 5">ATCC 35681</strain>
    </source>
</reference>
<feature type="compositionally biased region" description="Polar residues" evidence="1">
    <location>
        <begin position="7"/>
        <end position="18"/>
    </location>
</feature>
<gene>
    <name evidence="4" type="ORF">VK70_20290</name>
</gene>
<dbReference type="Pfam" id="PF07833">
    <property type="entry name" value="Cu_amine_oxidN1"/>
    <property type="match status" value="1"/>
</dbReference>
<evidence type="ECO:0000313" key="5">
    <source>
        <dbReference type="Proteomes" id="UP000034189"/>
    </source>
</evidence>
<dbReference type="InterPro" id="IPR012854">
    <property type="entry name" value="Cu_amine_oxidase-like_N"/>
</dbReference>
<feature type="region of interest" description="Disordered" evidence="1">
    <location>
        <begin position="1"/>
        <end position="27"/>
    </location>
</feature>
<dbReference type="InterPro" id="IPR036582">
    <property type="entry name" value="Mao_N_sf"/>
</dbReference>
<dbReference type="Proteomes" id="UP000034189">
    <property type="component" value="Chromosome"/>
</dbReference>
<dbReference type="InterPro" id="IPR018711">
    <property type="entry name" value="NAGPA"/>
</dbReference>
<name>A0A0F7FGF8_PAEDU</name>
<dbReference type="PATRIC" id="fig|1333534.5.peg.4449"/>
<organism evidence="4 5">
    <name type="scientific">Paenibacillus durus ATCC 35681</name>
    <dbReference type="NCBI Taxonomy" id="1333534"/>
    <lineage>
        <taxon>Bacteria</taxon>
        <taxon>Bacillati</taxon>
        <taxon>Bacillota</taxon>
        <taxon>Bacilli</taxon>
        <taxon>Bacillales</taxon>
        <taxon>Paenibacillaceae</taxon>
        <taxon>Paenibacillus</taxon>
    </lineage>
</organism>
<dbReference type="AlphaFoldDB" id="A0A0F7FGF8"/>
<dbReference type="HOGENOM" id="CLU_010728_1_0_9"/>
<dbReference type="Gene3D" id="2.60.40.1080">
    <property type="match status" value="1"/>
</dbReference>
<evidence type="ECO:0000259" key="2">
    <source>
        <dbReference type="Pfam" id="PF07833"/>
    </source>
</evidence>
<protein>
    <submittedName>
        <fullName evidence="4">Copper amine oxidase</fullName>
    </submittedName>
</protein>
<dbReference type="SUPFAM" id="SSF49373">
    <property type="entry name" value="Invasin/intimin cell-adhesion fragments"/>
    <property type="match status" value="1"/>
</dbReference>
<dbReference type="InterPro" id="IPR008964">
    <property type="entry name" value="Invasin/intimin_cell_adhesion"/>
</dbReference>
<accession>A0A0F7FGF8</accession>
<feature type="domain" description="Copper amine oxidase-like N-terminal" evidence="2">
    <location>
        <begin position="807"/>
        <end position="914"/>
    </location>
</feature>
<evidence type="ECO:0000259" key="3">
    <source>
        <dbReference type="Pfam" id="PF09992"/>
    </source>
</evidence>
<evidence type="ECO:0000256" key="1">
    <source>
        <dbReference type="SAM" id="MobiDB-lite"/>
    </source>
</evidence>
<evidence type="ECO:0000313" key="4">
    <source>
        <dbReference type="EMBL" id="AKG37878.1"/>
    </source>
</evidence>
<proteinExistence type="predicted"/>
<dbReference type="EMBL" id="CP011114">
    <property type="protein sequence ID" value="AKG37878.1"/>
    <property type="molecule type" value="Genomic_DNA"/>
</dbReference>